<evidence type="ECO:0000256" key="2">
    <source>
        <dbReference type="ARBA" id="ARBA00005262"/>
    </source>
</evidence>
<dbReference type="OrthoDB" id="2160638at2759"/>
<comment type="similarity">
    <text evidence="2">Belongs to the chromate ion transporter (CHR) (TC 2.A.51) family.</text>
</comment>
<dbReference type="EMBL" id="LDAU01000129">
    <property type="protein sequence ID" value="KRX03591.1"/>
    <property type="molecule type" value="Genomic_DNA"/>
</dbReference>
<organism evidence="8 9">
    <name type="scientific">Pseudocohnilembus persalinus</name>
    <name type="common">Ciliate</name>
    <dbReference type="NCBI Taxonomy" id="266149"/>
    <lineage>
        <taxon>Eukaryota</taxon>
        <taxon>Sar</taxon>
        <taxon>Alveolata</taxon>
        <taxon>Ciliophora</taxon>
        <taxon>Intramacronucleata</taxon>
        <taxon>Oligohymenophorea</taxon>
        <taxon>Scuticociliatia</taxon>
        <taxon>Philasterida</taxon>
        <taxon>Pseudocohnilembidae</taxon>
        <taxon>Pseudocohnilembus</taxon>
    </lineage>
</organism>
<dbReference type="OMA" id="GMEPFWV"/>
<evidence type="ECO:0000313" key="9">
    <source>
        <dbReference type="Proteomes" id="UP000054937"/>
    </source>
</evidence>
<evidence type="ECO:0000256" key="7">
    <source>
        <dbReference type="SAM" id="Phobius"/>
    </source>
</evidence>
<dbReference type="GO" id="GO:0015109">
    <property type="term" value="F:chromate transmembrane transporter activity"/>
    <property type="evidence" value="ECO:0007669"/>
    <property type="project" value="InterPro"/>
</dbReference>
<feature type="transmembrane region" description="Helical" evidence="7">
    <location>
        <begin position="110"/>
        <end position="128"/>
    </location>
</feature>
<dbReference type="GO" id="GO:0005886">
    <property type="term" value="C:plasma membrane"/>
    <property type="evidence" value="ECO:0007669"/>
    <property type="project" value="UniProtKB-SubCell"/>
</dbReference>
<accession>A0A0V0QN54</accession>
<proteinExistence type="inferred from homology"/>
<reference evidence="8 9" key="1">
    <citation type="journal article" date="2015" name="Sci. Rep.">
        <title>Genome of the facultative scuticociliatosis pathogen Pseudocohnilembus persalinus provides insight into its virulence through horizontal gene transfer.</title>
        <authorList>
            <person name="Xiong J."/>
            <person name="Wang G."/>
            <person name="Cheng J."/>
            <person name="Tian M."/>
            <person name="Pan X."/>
            <person name="Warren A."/>
            <person name="Jiang C."/>
            <person name="Yuan D."/>
            <person name="Miao W."/>
        </authorList>
    </citation>
    <scope>NUCLEOTIDE SEQUENCE [LARGE SCALE GENOMIC DNA]</scope>
    <source>
        <strain evidence="8">36N120E</strain>
    </source>
</reference>
<protein>
    <recommendedName>
        <fullName evidence="10">Chromate transporter</fullName>
    </recommendedName>
</protein>
<feature type="transmembrane region" description="Helical" evidence="7">
    <location>
        <begin position="140"/>
        <end position="173"/>
    </location>
</feature>
<evidence type="ECO:0008006" key="10">
    <source>
        <dbReference type="Google" id="ProtNLM"/>
    </source>
</evidence>
<evidence type="ECO:0000256" key="6">
    <source>
        <dbReference type="ARBA" id="ARBA00023136"/>
    </source>
</evidence>
<feature type="transmembrane region" description="Helical" evidence="7">
    <location>
        <begin position="337"/>
        <end position="357"/>
    </location>
</feature>
<dbReference type="AlphaFoldDB" id="A0A0V0QN54"/>
<feature type="transmembrane region" description="Helical" evidence="7">
    <location>
        <begin position="303"/>
        <end position="325"/>
    </location>
</feature>
<name>A0A0V0QN54_PSEPJ</name>
<dbReference type="PIRSF" id="PIRSF004810">
    <property type="entry name" value="ChrA"/>
    <property type="match status" value="1"/>
</dbReference>
<keyword evidence="6 7" id="KW-0472">Membrane</keyword>
<evidence type="ECO:0000256" key="5">
    <source>
        <dbReference type="ARBA" id="ARBA00022989"/>
    </source>
</evidence>
<dbReference type="NCBIfam" id="TIGR00937">
    <property type="entry name" value="2A51"/>
    <property type="match status" value="1"/>
</dbReference>
<dbReference type="InterPro" id="IPR003370">
    <property type="entry name" value="Chromate_transpt"/>
</dbReference>
<keyword evidence="3" id="KW-1003">Cell membrane</keyword>
<comment type="caution">
    <text evidence="8">The sequence shown here is derived from an EMBL/GenBank/DDBJ whole genome shotgun (WGS) entry which is preliminary data.</text>
</comment>
<sequence length="413" mass="45632">MLPYGFLSYGGPMAHIGMLEQTFVEKLKWISPQQFSELFALCQSFPGPTSTQMIIALGSMATQSALGGMLAFAIFAVPAATVLLIAGLVFRYIMNLEQQENFEMPEHVGYALQGFQSAAIAIVAQAAWKLGYKANQQPIHLMIIFLSAAIYLLFSYSVTMFILMGAGCFFNIFLEKDLKKKNNTQLLDEQTSQEQNNDIIREGRPPFGKISLIVFVCTLLFLILANLLISVEQVQYSAKFFYLGSIIVGGGHVILPLMLQNFQAYGLVDTIYWNGFSIVSALPGPLFNISIYVGAIIDGVRGAILGWVFLFAPAFMMIWGILPFWDRYRNKQTIQKGLRGVSCVSIGFILSAVYSLYVSAGEQDQTTTTLIAIGSYVALHVYECRAPLVILCGGILMVCRQVVLVQYRGLPSN</sequence>
<dbReference type="InParanoid" id="A0A0V0QN54"/>
<feature type="transmembrane region" description="Helical" evidence="7">
    <location>
        <begin position="210"/>
        <end position="229"/>
    </location>
</feature>
<keyword evidence="5 7" id="KW-1133">Transmembrane helix</keyword>
<dbReference type="Pfam" id="PF02417">
    <property type="entry name" value="Chromate_transp"/>
    <property type="match status" value="2"/>
</dbReference>
<gene>
    <name evidence="8" type="ORF">PPERSA_04143</name>
</gene>
<evidence type="ECO:0000256" key="3">
    <source>
        <dbReference type="ARBA" id="ARBA00022475"/>
    </source>
</evidence>
<keyword evidence="9" id="KW-1185">Reference proteome</keyword>
<feature type="transmembrane region" description="Helical" evidence="7">
    <location>
        <begin position="69"/>
        <end position="90"/>
    </location>
</feature>
<feature type="transmembrane region" description="Helical" evidence="7">
    <location>
        <begin position="271"/>
        <end position="297"/>
    </location>
</feature>
<keyword evidence="4 7" id="KW-0812">Transmembrane</keyword>
<dbReference type="Proteomes" id="UP000054937">
    <property type="component" value="Unassembled WGS sequence"/>
</dbReference>
<evidence type="ECO:0000256" key="4">
    <source>
        <dbReference type="ARBA" id="ARBA00022692"/>
    </source>
</evidence>
<evidence type="ECO:0000256" key="1">
    <source>
        <dbReference type="ARBA" id="ARBA00004651"/>
    </source>
</evidence>
<dbReference type="PANTHER" id="PTHR33567:SF3">
    <property type="entry name" value="CHROMATE ION TRANSPORTER (EUROFUNG)"/>
    <property type="match status" value="1"/>
</dbReference>
<evidence type="ECO:0000313" key="8">
    <source>
        <dbReference type="EMBL" id="KRX03591.1"/>
    </source>
</evidence>
<comment type="subcellular location">
    <subcellularLocation>
        <location evidence="1">Cell membrane</location>
        <topology evidence="1">Multi-pass membrane protein</topology>
    </subcellularLocation>
</comment>
<feature type="transmembrane region" description="Helical" evidence="7">
    <location>
        <begin position="241"/>
        <end position="259"/>
    </location>
</feature>
<dbReference type="InterPro" id="IPR014047">
    <property type="entry name" value="Chr_Tranpt_l_chain"/>
</dbReference>
<dbReference type="PANTHER" id="PTHR33567">
    <property type="entry name" value="CHROMATE ION TRANSPORTER (EUROFUNG)"/>
    <property type="match status" value="1"/>
</dbReference>